<dbReference type="AlphaFoldDB" id="A0A7J8RJ37"/>
<accession>A0A7J8RJ37</accession>
<name>A0A7J8RJ37_GOSDV</name>
<dbReference type="PANTHER" id="PTHR42916:SF1">
    <property type="entry name" value="PROTEIN PHYLLO, CHLOROPLASTIC"/>
    <property type="match status" value="1"/>
</dbReference>
<dbReference type="PANTHER" id="PTHR42916">
    <property type="entry name" value="2-SUCCINYL-5-ENOLPYRUVYL-6-HYDROXY-3-CYCLOHEXENE-1-CARBOXYLATE SYNTHASE"/>
    <property type="match status" value="1"/>
</dbReference>
<keyword evidence="2" id="KW-1185">Reference proteome</keyword>
<protein>
    <recommendedName>
        <fullName evidence="3">Mandelate racemase/muconate lactonizing enzyme N-terminal domain-containing protein</fullName>
    </recommendedName>
</protein>
<organism evidence="1 2">
    <name type="scientific">Gossypium davidsonii</name>
    <name type="common">Davidson's cotton</name>
    <name type="synonym">Gossypium klotzschianum subsp. davidsonii</name>
    <dbReference type="NCBI Taxonomy" id="34287"/>
    <lineage>
        <taxon>Eukaryota</taxon>
        <taxon>Viridiplantae</taxon>
        <taxon>Streptophyta</taxon>
        <taxon>Embryophyta</taxon>
        <taxon>Tracheophyta</taxon>
        <taxon>Spermatophyta</taxon>
        <taxon>Magnoliopsida</taxon>
        <taxon>eudicotyledons</taxon>
        <taxon>Gunneridae</taxon>
        <taxon>Pentapetalae</taxon>
        <taxon>rosids</taxon>
        <taxon>malvids</taxon>
        <taxon>Malvales</taxon>
        <taxon>Malvaceae</taxon>
        <taxon>Malvoideae</taxon>
        <taxon>Gossypium</taxon>
    </lineage>
</organism>
<dbReference type="Gene3D" id="3.20.20.120">
    <property type="entry name" value="Enolase-like C-terminal domain"/>
    <property type="match status" value="1"/>
</dbReference>
<evidence type="ECO:0000313" key="2">
    <source>
        <dbReference type="Proteomes" id="UP000593561"/>
    </source>
</evidence>
<dbReference type="InterPro" id="IPR036849">
    <property type="entry name" value="Enolase-like_C_sf"/>
</dbReference>
<dbReference type="Gene3D" id="3.30.390.10">
    <property type="entry name" value="Enolase-like, N-terminal domain"/>
    <property type="match status" value="2"/>
</dbReference>
<dbReference type="InterPro" id="IPR029017">
    <property type="entry name" value="Enolase-like_N"/>
</dbReference>
<dbReference type="SUPFAM" id="SSF54826">
    <property type="entry name" value="Enolase N-terminal domain-like"/>
    <property type="match status" value="1"/>
</dbReference>
<proteinExistence type="predicted"/>
<dbReference type="EMBL" id="JABFAC010000005">
    <property type="protein sequence ID" value="MBA0613386.1"/>
    <property type="molecule type" value="Genomic_DNA"/>
</dbReference>
<sequence>MELHEALISSQKGDTDCVIEVESSIDSNATFHRIQLCAPPTSSALYHDRSIFYREGFILSLTLEDGSIGYGEVCSLFPSVRCGLEMAILNAIAMSHGSSLLNILYPLRERTEEKSENLASIRICALIDSSGTPEEVARIAVDLVEEGFTAIKIK</sequence>
<gene>
    <name evidence="1" type="ORF">Godav_013827</name>
</gene>
<dbReference type="Proteomes" id="UP000593561">
    <property type="component" value="Unassembled WGS sequence"/>
</dbReference>
<evidence type="ECO:0000313" key="1">
    <source>
        <dbReference type="EMBL" id="MBA0613386.1"/>
    </source>
</evidence>
<comment type="caution">
    <text evidence="1">The sequence shown here is derived from an EMBL/GenBank/DDBJ whole genome shotgun (WGS) entry which is preliminary data.</text>
</comment>
<feature type="non-terminal residue" evidence="1">
    <location>
        <position position="1"/>
    </location>
</feature>
<evidence type="ECO:0008006" key="3">
    <source>
        <dbReference type="Google" id="ProtNLM"/>
    </source>
</evidence>
<reference evidence="1 2" key="1">
    <citation type="journal article" date="2019" name="Genome Biol. Evol.">
        <title>Insights into the evolution of the New World diploid cottons (Gossypium, subgenus Houzingenia) based on genome sequencing.</title>
        <authorList>
            <person name="Grover C.E."/>
            <person name="Arick M.A. 2nd"/>
            <person name="Thrash A."/>
            <person name="Conover J.L."/>
            <person name="Sanders W.S."/>
            <person name="Peterson D.G."/>
            <person name="Frelichowski J.E."/>
            <person name="Scheffler J.A."/>
            <person name="Scheffler B.E."/>
            <person name="Wendel J.F."/>
        </authorList>
    </citation>
    <scope>NUCLEOTIDE SEQUENCE [LARGE SCALE GENOMIC DNA]</scope>
    <source>
        <strain evidence="1">27</strain>
        <tissue evidence="1">Leaf</tissue>
    </source>
</reference>